<sequence>MPRQRSLNAIGCCAVSTDQNLVFKAPATTGAQAAADRGKAHEAPTGVQPASYRADIDGLRAVAVLLVLIFHGGLALFPSGFIGVDIFFVISGYLTTSIILGALSRGDFNLGQFYVKRLWRLQPAILALLIVTLGAASVLYLPKDFIDFLKSEKYTSLLLSNQYFSKATDGYATAEAATLPLLHTWSLAIEWQWYIFLPLGLMALTRYLAPHRLKAAVVMLTVVFMAVALFIAKTSPDKSYYAFLARSFELLIGSCAAVFGNDRQRLGRVSACALGLGALGVLLYGATQSIPTTAYPGYPAIAICLATAVLISGQVGRVGITSRLLSWSPLVFIGTISYSLYLWHWPVIAIVEYLGVEKTPAILAGYFIASFALGIASYYLIEKPLRRTRLGFGKSLFMLLVVPAIAFSALHSAGKSAGGWMERFGNGPTHILPRLKASEIPQRGPCLGGASDGSDSSCVLGQANASTTALLMGDSYSNHFWGFIDILAKDANLSVMAQGSPGCLALPDVYLYDWWKYKNTLYKKCHDAAAEYHKLIARSHYDYVIIGLTWETYANSSAVVLSIDDQRSQALSRERMKAALLKSLDIIERSGARPVLIKSNIVMPEGANDCLYRSIKLRGTIEEHHCATSVAQPEENPWLAQLFRDAKQAHPDLLVIDPKDVQCVDGQCKLSIDGLPIYRDIGHITDFASTAMGKMYLQAKGNPFNESNP</sequence>
<evidence type="ECO:0000256" key="1">
    <source>
        <dbReference type="SAM" id="Phobius"/>
    </source>
</evidence>
<feature type="transmembrane region" description="Helical" evidence="1">
    <location>
        <begin position="293"/>
        <end position="312"/>
    </location>
</feature>
<keyword evidence="1" id="KW-0812">Transmembrane</keyword>
<feature type="transmembrane region" description="Helical" evidence="1">
    <location>
        <begin position="82"/>
        <end position="103"/>
    </location>
</feature>
<dbReference type="AlphaFoldDB" id="A0AAX0VYI9"/>
<evidence type="ECO:0000259" key="3">
    <source>
        <dbReference type="Pfam" id="PF19040"/>
    </source>
</evidence>
<dbReference type="Proteomes" id="UP000234839">
    <property type="component" value="Unassembled WGS sequence"/>
</dbReference>
<keyword evidence="6" id="KW-1185">Reference proteome</keyword>
<dbReference type="GO" id="GO:0016020">
    <property type="term" value="C:membrane"/>
    <property type="evidence" value="ECO:0007669"/>
    <property type="project" value="TreeGrafter"/>
</dbReference>
<keyword evidence="4" id="KW-0012">Acyltransferase</keyword>
<dbReference type="EMBL" id="PJCQ01000008">
    <property type="protein sequence ID" value="PLV19109.1"/>
    <property type="molecule type" value="Genomic_DNA"/>
</dbReference>
<dbReference type="PANTHER" id="PTHR23028">
    <property type="entry name" value="ACETYLTRANSFERASE"/>
    <property type="match status" value="1"/>
</dbReference>
<feature type="domain" description="SGNH" evidence="3">
    <location>
        <begin position="446"/>
        <end position="697"/>
    </location>
</feature>
<dbReference type="Proteomes" id="UP000234878">
    <property type="component" value="Unassembled WGS sequence"/>
</dbReference>
<protein>
    <submittedName>
        <fullName evidence="4">Acyltransferase</fullName>
    </submittedName>
</protein>
<name>A0AAX0VYI9_9PSED</name>
<organism evidence="4 7">
    <name type="scientific">Pseudomonas guariconensis</name>
    <dbReference type="NCBI Taxonomy" id="1288410"/>
    <lineage>
        <taxon>Bacteria</taxon>
        <taxon>Pseudomonadati</taxon>
        <taxon>Pseudomonadota</taxon>
        <taxon>Gammaproteobacteria</taxon>
        <taxon>Pseudomonadales</taxon>
        <taxon>Pseudomonadaceae</taxon>
        <taxon>Pseudomonas</taxon>
    </lineage>
</organism>
<gene>
    <name evidence="4" type="ORF">CXG49_10285</name>
    <name evidence="5" type="ORF">CXG53_05055</name>
</gene>
<proteinExistence type="predicted"/>
<keyword evidence="4" id="KW-0808">Transferase</keyword>
<feature type="transmembrane region" description="Helical" evidence="1">
    <location>
        <begin position="363"/>
        <end position="381"/>
    </location>
</feature>
<dbReference type="GO" id="GO:0009103">
    <property type="term" value="P:lipopolysaccharide biosynthetic process"/>
    <property type="evidence" value="ECO:0007669"/>
    <property type="project" value="TreeGrafter"/>
</dbReference>
<feature type="transmembrane region" description="Helical" evidence="1">
    <location>
        <begin position="124"/>
        <end position="141"/>
    </location>
</feature>
<dbReference type="Pfam" id="PF01757">
    <property type="entry name" value="Acyl_transf_3"/>
    <property type="match status" value="1"/>
</dbReference>
<feature type="transmembrane region" description="Helical" evidence="1">
    <location>
        <begin position="216"/>
        <end position="234"/>
    </location>
</feature>
<feature type="transmembrane region" description="Helical" evidence="1">
    <location>
        <begin position="240"/>
        <end position="259"/>
    </location>
</feature>
<feature type="transmembrane region" description="Helical" evidence="1">
    <location>
        <begin position="324"/>
        <end position="343"/>
    </location>
</feature>
<evidence type="ECO:0000313" key="5">
    <source>
        <dbReference type="EMBL" id="PLV25136.1"/>
    </source>
</evidence>
<feature type="transmembrane region" description="Helical" evidence="1">
    <location>
        <begin position="393"/>
        <end position="413"/>
    </location>
</feature>
<accession>A0AAX0VYI9</accession>
<dbReference type="Pfam" id="PF19040">
    <property type="entry name" value="SGNH"/>
    <property type="match status" value="1"/>
</dbReference>
<evidence type="ECO:0000313" key="4">
    <source>
        <dbReference type="EMBL" id="PLV19109.1"/>
    </source>
</evidence>
<reference evidence="6 7" key="1">
    <citation type="submission" date="2017-12" db="EMBL/GenBank/DDBJ databases">
        <title>Detection of the carbapenemase gene blaVIM-5 in members of the Pseudomonas putida group isolated from polluted Nigerian wetlands.</title>
        <authorList>
            <person name="Adelowo O."/>
            <person name="Vollmers J."/>
            <person name="Maeusezahl I."/>
            <person name="Kaster A.-K."/>
            <person name="Mueller J.A."/>
        </authorList>
    </citation>
    <scope>NUCLEOTIDE SEQUENCE [LARGE SCALE GENOMIC DNA]</scope>
    <source>
        <strain evidence="5 6">MR119</strain>
        <strain evidence="4 7">MR144</strain>
    </source>
</reference>
<comment type="caution">
    <text evidence="4">The sequence shown here is derived from an EMBL/GenBank/DDBJ whole genome shotgun (WGS) entry which is preliminary data.</text>
</comment>
<feature type="transmembrane region" description="Helical" evidence="1">
    <location>
        <begin position="266"/>
        <end position="287"/>
    </location>
</feature>
<feature type="transmembrane region" description="Helical" evidence="1">
    <location>
        <begin position="58"/>
        <end position="76"/>
    </location>
</feature>
<evidence type="ECO:0000313" key="6">
    <source>
        <dbReference type="Proteomes" id="UP000234839"/>
    </source>
</evidence>
<evidence type="ECO:0000259" key="2">
    <source>
        <dbReference type="Pfam" id="PF01757"/>
    </source>
</evidence>
<keyword evidence="1" id="KW-0472">Membrane</keyword>
<dbReference type="InterPro" id="IPR050879">
    <property type="entry name" value="Acyltransferase_3"/>
</dbReference>
<dbReference type="PANTHER" id="PTHR23028:SF53">
    <property type="entry name" value="ACYL_TRANSF_3 DOMAIN-CONTAINING PROTEIN"/>
    <property type="match status" value="1"/>
</dbReference>
<keyword evidence="1" id="KW-1133">Transmembrane helix</keyword>
<dbReference type="GO" id="GO:0016747">
    <property type="term" value="F:acyltransferase activity, transferring groups other than amino-acyl groups"/>
    <property type="evidence" value="ECO:0007669"/>
    <property type="project" value="InterPro"/>
</dbReference>
<evidence type="ECO:0000313" key="7">
    <source>
        <dbReference type="Proteomes" id="UP000234878"/>
    </source>
</evidence>
<dbReference type="EMBL" id="PJCP01000003">
    <property type="protein sequence ID" value="PLV25136.1"/>
    <property type="molecule type" value="Genomic_DNA"/>
</dbReference>
<dbReference type="InterPro" id="IPR043968">
    <property type="entry name" value="SGNH"/>
</dbReference>
<dbReference type="InterPro" id="IPR002656">
    <property type="entry name" value="Acyl_transf_3_dom"/>
</dbReference>
<feature type="domain" description="Acyltransferase 3" evidence="2">
    <location>
        <begin position="54"/>
        <end position="378"/>
    </location>
</feature>
<feature type="transmembrane region" description="Helical" evidence="1">
    <location>
        <begin position="191"/>
        <end position="209"/>
    </location>
</feature>